<feature type="transmembrane region" description="Helical" evidence="10">
    <location>
        <begin position="498"/>
        <end position="520"/>
    </location>
</feature>
<evidence type="ECO:0000256" key="2">
    <source>
        <dbReference type="ARBA" id="ARBA00008807"/>
    </source>
</evidence>
<evidence type="ECO:0000256" key="8">
    <source>
        <dbReference type="ARBA" id="ARBA00023136"/>
    </source>
</evidence>
<feature type="region of interest" description="Disordered" evidence="9">
    <location>
        <begin position="1"/>
        <end position="47"/>
    </location>
</feature>
<evidence type="ECO:0000256" key="1">
    <source>
        <dbReference type="ARBA" id="ARBA00004141"/>
    </source>
</evidence>
<dbReference type="GO" id="GO:0035673">
    <property type="term" value="F:oligopeptide transmembrane transporter activity"/>
    <property type="evidence" value="ECO:0007669"/>
    <property type="project" value="InterPro"/>
</dbReference>
<evidence type="ECO:0000256" key="7">
    <source>
        <dbReference type="ARBA" id="ARBA00022989"/>
    </source>
</evidence>
<keyword evidence="12" id="KW-1185">Reference proteome</keyword>
<evidence type="ECO:0000256" key="3">
    <source>
        <dbReference type="ARBA" id="ARBA00022448"/>
    </source>
</evidence>
<feature type="transmembrane region" description="Helical" evidence="10">
    <location>
        <begin position="83"/>
        <end position="104"/>
    </location>
</feature>
<dbReference type="InterPro" id="IPR004813">
    <property type="entry name" value="OPT"/>
</dbReference>
<dbReference type="GO" id="GO:0015031">
    <property type="term" value="P:protein transport"/>
    <property type="evidence" value="ECO:0007669"/>
    <property type="project" value="UniProtKB-KW"/>
</dbReference>
<evidence type="ECO:0000256" key="4">
    <source>
        <dbReference type="ARBA" id="ARBA00022692"/>
    </source>
</evidence>
<organism evidence="11 12">
    <name type="scientific">Scleroderma citrinum Foug A</name>
    <dbReference type="NCBI Taxonomy" id="1036808"/>
    <lineage>
        <taxon>Eukaryota</taxon>
        <taxon>Fungi</taxon>
        <taxon>Dikarya</taxon>
        <taxon>Basidiomycota</taxon>
        <taxon>Agaricomycotina</taxon>
        <taxon>Agaricomycetes</taxon>
        <taxon>Agaricomycetidae</taxon>
        <taxon>Boletales</taxon>
        <taxon>Sclerodermatineae</taxon>
        <taxon>Sclerodermataceae</taxon>
        <taxon>Scleroderma</taxon>
    </lineage>
</organism>
<evidence type="ECO:0000256" key="5">
    <source>
        <dbReference type="ARBA" id="ARBA00022856"/>
    </source>
</evidence>
<evidence type="ECO:0000313" key="11">
    <source>
        <dbReference type="EMBL" id="KIM70812.1"/>
    </source>
</evidence>
<comment type="similarity">
    <text evidence="2">Belongs to the oligopeptide OPT transporter family.</text>
</comment>
<evidence type="ECO:0000256" key="6">
    <source>
        <dbReference type="ARBA" id="ARBA00022927"/>
    </source>
</evidence>
<accession>A0A0C3B0M8</accession>
<dbReference type="AlphaFoldDB" id="A0A0C3B0M8"/>
<feature type="transmembrane region" description="Helical" evidence="10">
    <location>
        <begin position="719"/>
        <end position="743"/>
    </location>
</feature>
<name>A0A0C3B0M8_9AGAM</name>
<keyword evidence="7 10" id="KW-1133">Transmembrane helix</keyword>
<dbReference type="InParanoid" id="A0A0C3B0M8"/>
<dbReference type="EMBL" id="KN822004">
    <property type="protein sequence ID" value="KIM70812.1"/>
    <property type="molecule type" value="Genomic_DNA"/>
</dbReference>
<evidence type="ECO:0008006" key="13">
    <source>
        <dbReference type="Google" id="ProtNLM"/>
    </source>
</evidence>
<comment type="subcellular location">
    <subcellularLocation>
        <location evidence="1">Membrane</location>
        <topology evidence="1">Multi-pass membrane protein</topology>
    </subcellularLocation>
</comment>
<evidence type="ECO:0000256" key="10">
    <source>
        <dbReference type="SAM" id="Phobius"/>
    </source>
</evidence>
<dbReference type="Proteomes" id="UP000053989">
    <property type="component" value="Unassembled WGS sequence"/>
</dbReference>
<reference evidence="11 12" key="1">
    <citation type="submission" date="2014-04" db="EMBL/GenBank/DDBJ databases">
        <authorList>
            <consortium name="DOE Joint Genome Institute"/>
            <person name="Kuo A."/>
            <person name="Kohler A."/>
            <person name="Nagy L.G."/>
            <person name="Floudas D."/>
            <person name="Copeland A."/>
            <person name="Barry K.W."/>
            <person name="Cichocki N."/>
            <person name="Veneault-Fourrey C."/>
            <person name="LaButti K."/>
            <person name="Lindquist E.A."/>
            <person name="Lipzen A."/>
            <person name="Lundell T."/>
            <person name="Morin E."/>
            <person name="Murat C."/>
            <person name="Sun H."/>
            <person name="Tunlid A."/>
            <person name="Henrissat B."/>
            <person name="Grigoriev I.V."/>
            <person name="Hibbett D.S."/>
            <person name="Martin F."/>
            <person name="Nordberg H.P."/>
            <person name="Cantor M.N."/>
            <person name="Hua S.X."/>
        </authorList>
    </citation>
    <scope>NUCLEOTIDE SEQUENCE [LARGE SCALE GENOMIC DNA]</scope>
    <source>
        <strain evidence="11 12">Foug A</strain>
    </source>
</reference>
<evidence type="ECO:0000313" key="12">
    <source>
        <dbReference type="Proteomes" id="UP000053989"/>
    </source>
</evidence>
<evidence type="ECO:0000256" key="9">
    <source>
        <dbReference type="SAM" id="MobiDB-lite"/>
    </source>
</evidence>
<dbReference type="PANTHER" id="PTHR22601">
    <property type="entry name" value="ISP4 LIKE PROTEIN"/>
    <property type="match status" value="1"/>
</dbReference>
<keyword evidence="4 10" id="KW-0812">Transmembrane</keyword>
<reference evidence="12" key="2">
    <citation type="submission" date="2015-01" db="EMBL/GenBank/DDBJ databases">
        <title>Evolutionary Origins and Diversification of the Mycorrhizal Mutualists.</title>
        <authorList>
            <consortium name="DOE Joint Genome Institute"/>
            <consortium name="Mycorrhizal Genomics Consortium"/>
            <person name="Kohler A."/>
            <person name="Kuo A."/>
            <person name="Nagy L.G."/>
            <person name="Floudas D."/>
            <person name="Copeland A."/>
            <person name="Barry K.W."/>
            <person name="Cichocki N."/>
            <person name="Veneault-Fourrey C."/>
            <person name="LaButti K."/>
            <person name="Lindquist E.A."/>
            <person name="Lipzen A."/>
            <person name="Lundell T."/>
            <person name="Morin E."/>
            <person name="Murat C."/>
            <person name="Riley R."/>
            <person name="Ohm R."/>
            <person name="Sun H."/>
            <person name="Tunlid A."/>
            <person name="Henrissat B."/>
            <person name="Grigoriev I.V."/>
            <person name="Hibbett D.S."/>
            <person name="Martin F."/>
        </authorList>
    </citation>
    <scope>NUCLEOTIDE SEQUENCE [LARGE SCALE GENOMIC DNA]</scope>
    <source>
        <strain evidence="12">Foug A</strain>
    </source>
</reference>
<feature type="transmembrane region" description="Helical" evidence="10">
    <location>
        <begin position="461"/>
        <end position="486"/>
    </location>
</feature>
<keyword evidence="8 10" id="KW-0472">Membrane</keyword>
<dbReference type="HOGENOM" id="CLU_004965_3_0_1"/>
<keyword evidence="6" id="KW-0653">Protein transport</keyword>
<protein>
    <recommendedName>
        <fullName evidence="13">OPT superfamily oligopeptide transporter</fullName>
    </recommendedName>
</protein>
<feature type="transmembrane region" description="Helical" evidence="10">
    <location>
        <begin position="577"/>
        <end position="595"/>
    </location>
</feature>
<dbReference type="GO" id="GO:0016020">
    <property type="term" value="C:membrane"/>
    <property type="evidence" value="ECO:0007669"/>
    <property type="project" value="UniProtKB-SubCell"/>
</dbReference>
<feature type="transmembrane region" description="Helical" evidence="10">
    <location>
        <begin position="110"/>
        <end position="128"/>
    </location>
</feature>
<dbReference type="NCBIfam" id="TIGR00728">
    <property type="entry name" value="OPT_sfam"/>
    <property type="match status" value="1"/>
</dbReference>
<dbReference type="InterPro" id="IPR004648">
    <property type="entry name" value="Oligpept_transpt"/>
</dbReference>
<proteinExistence type="inferred from homology"/>
<feature type="transmembrane region" description="Helical" evidence="10">
    <location>
        <begin position="639"/>
        <end position="659"/>
    </location>
</feature>
<dbReference type="OrthoDB" id="9986677at2759"/>
<sequence>MQAVAPLNAQESPLSTGLEDENVLGDARNQASQSSEKASQDLDGDSNEDDVVYVKGEPVITSGSDVSRFLVDVRDDGDPALTFRSLCIGTVFACLGAALCQIYIFKPVQVTVSTVFLLLLIYSVGVAWSKILPRRGLVEGTRFGKFAPVLEFINPGEFRIKEHVVATLVASTASFGNTAVLNFAVQRLYYNTDIKATTGVLATFSTACFGYGLCGLLRPLTVYPSEMVYWGSLPTVSIFQSLHFDTTANYKRMKLFWIAFVGMFLWEIIPSYIFPLFNGFSIFCLASQHASPHVQSIFTNLFGGADANEGLGLLSISFDWQYITSTFVSWPLIQQGNSWVGYGLCYIILSTIYYSNAWNSKSFPMLSTSIFSSNGSVYDQSTVFGTAFQLNQTALSEVGLPHLTGSNVWVNITNNLAIGGLFAHCVCFWGPYFKDTFRNARLGRQQDPHWKVMQKYKEVPFWWYVCLLLLLFFDGTNAFILGLIVVCKGQTTLSWYSYIVALLLGSFVTPFSLTLVARVGNGIATNQLMKMVGGAVAPGRPVANLYFTMWSHDIVVQSYGLASDLKTGQYLKVPPRAMFLTQLWGTFLVIMVSVVNSQRDTILSPTGTNVWSGQVIQTLNSNAVTWSLAKELYGPGGQYFIVPLSLLIGIAATVIHWLISRRWPRIGPVKVDSVVLPIIYTYSAWMASGVTSTITSTILVGIISQVWLRLYHPGWFKKYNYILGGALDGGAQMMIFILSFAVFGASGTPRPFPSWAGNPARGNVDYCNGNGPPA</sequence>
<feature type="transmembrane region" description="Helical" evidence="10">
    <location>
        <begin position="255"/>
        <end position="273"/>
    </location>
</feature>
<gene>
    <name evidence="11" type="ORF">SCLCIDRAFT_101185</name>
</gene>
<feature type="transmembrane region" description="Helical" evidence="10">
    <location>
        <begin position="679"/>
        <end position="707"/>
    </location>
</feature>
<keyword evidence="5" id="KW-0571">Peptide transport</keyword>
<feature type="transmembrane region" description="Helical" evidence="10">
    <location>
        <begin position="339"/>
        <end position="356"/>
    </location>
</feature>
<dbReference type="Pfam" id="PF03169">
    <property type="entry name" value="OPT"/>
    <property type="match status" value="1"/>
</dbReference>
<keyword evidence="3" id="KW-0813">Transport</keyword>